<dbReference type="Pfam" id="PF08668">
    <property type="entry name" value="HDOD"/>
    <property type="match status" value="1"/>
</dbReference>
<sequence>MQDQATVTRILKIINSPLYGMTTKVTSISKSIMLLGINEIKNIILSLSIVDFFAPSDENSTQNKNTNKYMVEIWKHSIAVGVINHQLGVILKIRDLENCFIAGLTHDIGKLFFITSFPSLYSEVIDEVKTRQIDLYTAERNAFGFDHDTVGDFLAKKWKLPLTIQNAVKYHHRYNVNNSDKLSACVHLANTMAKCMSLGDSFENEIIQPNEEIWNVLNWPINIPIYSLRNVIVNSYRQSLSMLGNRTIET</sequence>
<evidence type="ECO:0000313" key="2">
    <source>
        <dbReference type="EMBL" id="MPN09357.1"/>
    </source>
</evidence>
<dbReference type="PANTHER" id="PTHR33525">
    <property type="match status" value="1"/>
</dbReference>
<accession>A0A645F589</accession>
<name>A0A645F589_9ZZZZ</name>
<dbReference type="InterPro" id="IPR052340">
    <property type="entry name" value="RNase_Y/CdgJ"/>
</dbReference>
<dbReference type="SUPFAM" id="SSF109604">
    <property type="entry name" value="HD-domain/PDEase-like"/>
    <property type="match status" value="1"/>
</dbReference>
<dbReference type="AlphaFoldDB" id="A0A645F589"/>
<gene>
    <name evidence="2" type="ORF">SDC9_156646</name>
</gene>
<protein>
    <recommendedName>
        <fullName evidence="1">HDOD domain-containing protein</fullName>
    </recommendedName>
</protein>
<dbReference type="CDD" id="cd00077">
    <property type="entry name" value="HDc"/>
    <property type="match status" value="1"/>
</dbReference>
<evidence type="ECO:0000259" key="1">
    <source>
        <dbReference type="PROSITE" id="PS51833"/>
    </source>
</evidence>
<dbReference type="EMBL" id="VSSQ01055454">
    <property type="protein sequence ID" value="MPN09357.1"/>
    <property type="molecule type" value="Genomic_DNA"/>
</dbReference>
<feature type="domain" description="HDOD" evidence="1">
    <location>
        <begin position="1"/>
        <end position="174"/>
    </location>
</feature>
<comment type="caution">
    <text evidence="2">The sequence shown here is derived from an EMBL/GenBank/DDBJ whole genome shotgun (WGS) entry which is preliminary data.</text>
</comment>
<dbReference type="Gene3D" id="1.10.3210.10">
    <property type="entry name" value="Hypothetical protein af1432"/>
    <property type="match status" value="1"/>
</dbReference>
<dbReference type="PROSITE" id="PS51833">
    <property type="entry name" value="HDOD"/>
    <property type="match status" value="1"/>
</dbReference>
<reference evidence="2" key="1">
    <citation type="submission" date="2019-08" db="EMBL/GenBank/DDBJ databases">
        <authorList>
            <person name="Kucharzyk K."/>
            <person name="Murdoch R.W."/>
            <person name="Higgins S."/>
            <person name="Loffler F."/>
        </authorList>
    </citation>
    <scope>NUCLEOTIDE SEQUENCE</scope>
</reference>
<dbReference type="InterPro" id="IPR003607">
    <property type="entry name" value="HD/PDEase_dom"/>
</dbReference>
<proteinExistence type="predicted"/>
<organism evidence="2">
    <name type="scientific">bioreactor metagenome</name>
    <dbReference type="NCBI Taxonomy" id="1076179"/>
    <lineage>
        <taxon>unclassified sequences</taxon>
        <taxon>metagenomes</taxon>
        <taxon>ecological metagenomes</taxon>
    </lineage>
</organism>
<dbReference type="InterPro" id="IPR013976">
    <property type="entry name" value="HDOD"/>
</dbReference>
<dbReference type="PANTHER" id="PTHR33525:SF3">
    <property type="entry name" value="RIBONUCLEASE Y"/>
    <property type="match status" value="1"/>
</dbReference>